<name>A0A1Y1KUM6_PHOPY</name>
<sequence length="121" mass="14237">MHIFVAISMIIYCWLVIVNCARLIKPFLLNSSFFRYNCEDENCYFDLARLRGVKYITWEDSTKLIQEDEGTHPSGGAHAKFTNYSFDLTEFLRLVTEAVDHVKEHKKFQDLMKTINVHNEL</sequence>
<organism evidence="1">
    <name type="scientific">Photinus pyralis</name>
    <name type="common">Common eastern firefly</name>
    <name type="synonym">Lampyris pyralis</name>
    <dbReference type="NCBI Taxonomy" id="7054"/>
    <lineage>
        <taxon>Eukaryota</taxon>
        <taxon>Metazoa</taxon>
        <taxon>Ecdysozoa</taxon>
        <taxon>Arthropoda</taxon>
        <taxon>Hexapoda</taxon>
        <taxon>Insecta</taxon>
        <taxon>Pterygota</taxon>
        <taxon>Neoptera</taxon>
        <taxon>Endopterygota</taxon>
        <taxon>Coleoptera</taxon>
        <taxon>Polyphaga</taxon>
        <taxon>Elateriformia</taxon>
        <taxon>Elateroidea</taxon>
        <taxon>Lampyridae</taxon>
        <taxon>Lampyrinae</taxon>
        <taxon>Photinus</taxon>
    </lineage>
</organism>
<reference evidence="1" key="1">
    <citation type="journal article" date="2016" name="Sci. Rep.">
        <title>Molecular characterization of firefly nuptial gifts: a multi-omics approach sheds light on postcopulatory sexual selection.</title>
        <authorList>
            <person name="Al-Wathiqui N."/>
            <person name="Fallon T.R."/>
            <person name="South A."/>
            <person name="Weng J.K."/>
            <person name="Lewis S.M."/>
        </authorList>
    </citation>
    <scope>NUCLEOTIDE SEQUENCE</scope>
</reference>
<dbReference type="AlphaFoldDB" id="A0A1Y1KUM6"/>
<protein>
    <submittedName>
        <fullName evidence="1">Uncharacterized protein</fullName>
    </submittedName>
</protein>
<proteinExistence type="predicted"/>
<accession>A0A1Y1KUM6</accession>
<dbReference type="EMBL" id="GEZM01073429">
    <property type="protein sequence ID" value="JAV65103.1"/>
    <property type="molecule type" value="Transcribed_RNA"/>
</dbReference>
<evidence type="ECO:0000313" key="1">
    <source>
        <dbReference type="EMBL" id="JAV65103.1"/>
    </source>
</evidence>